<evidence type="ECO:0000259" key="3">
    <source>
        <dbReference type="PROSITE" id="PS50222"/>
    </source>
</evidence>
<dbReference type="PANTHER" id="PTHR24114:SF2">
    <property type="entry name" value="F-BOX DOMAIN-CONTAINING PROTEIN-RELATED"/>
    <property type="match status" value="1"/>
</dbReference>
<gene>
    <name evidence="4" type="ORF">BaRGS_00004991</name>
</gene>
<dbReference type="Gene3D" id="3.80.10.10">
    <property type="entry name" value="Ribonuclease Inhibitor"/>
    <property type="match status" value="1"/>
</dbReference>
<keyword evidence="5" id="KW-1185">Reference proteome</keyword>
<dbReference type="Proteomes" id="UP001519460">
    <property type="component" value="Unassembled WGS sequence"/>
</dbReference>
<dbReference type="SUPFAM" id="SSF47473">
    <property type="entry name" value="EF-hand"/>
    <property type="match status" value="1"/>
</dbReference>
<dbReference type="PROSITE" id="PS50222">
    <property type="entry name" value="EF_HAND_2"/>
    <property type="match status" value="2"/>
</dbReference>
<dbReference type="InterPro" id="IPR052394">
    <property type="entry name" value="LRR-containing"/>
</dbReference>
<dbReference type="InterPro" id="IPR002048">
    <property type="entry name" value="EF_hand_dom"/>
</dbReference>
<dbReference type="CDD" id="cd00051">
    <property type="entry name" value="EFh"/>
    <property type="match status" value="1"/>
</dbReference>
<feature type="domain" description="EF-hand" evidence="3">
    <location>
        <begin position="532"/>
        <end position="567"/>
    </location>
</feature>
<feature type="compositionally biased region" description="Basic and acidic residues" evidence="2">
    <location>
        <begin position="1"/>
        <end position="17"/>
    </location>
</feature>
<proteinExistence type="predicted"/>
<evidence type="ECO:0000256" key="1">
    <source>
        <dbReference type="ARBA" id="ARBA00022837"/>
    </source>
</evidence>
<dbReference type="InterPro" id="IPR011992">
    <property type="entry name" value="EF-hand-dom_pair"/>
</dbReference>
<evidence type="ECO:0000256" key="2">
    <source>
        <dbReference type="SAM" id="MobiDB-lite"/>
    </source>
</evidence>
<dbReference type="Pfam" id="PF13499">
    <property type="entry name" value="EF-hand_7"/>
    <property type="match status" value="1"/>
</dbReference>
<dbReference type="InterPro" id="IPR032675">
    <property type="entry name" value="LRR_dom_sf"/>
</dbReference>
<dbReference type="PROSITE" id="PS00018">
    <property type="entry name" value="EF_HAND_1"/>
    <property type="match status" value="1"/>
</dbReference>
<dbReference type="SUPFAM" id="SSF52047">
    <property type="entry name" value="RNI-like"/>
    <property type="match status" value="1"/>
</dbReference>
<feature type="domain" description="EF-hand" evidence="3">
    <location>
        <begin position="500"/>
        <end position="531"/>
    </location>
</feature>
<feature type="compositionally biased region" description="Polar residues" evidence="2">
    <location>
        <begin position="19"/>
        <end position="31"/>
    </location>
</feature>
<dbReference type="AlphaFoldDB" id="A0ABD0LXL8"/>
<dbReference type="InterPro" id="IPR001611">
    <property type="entry name" value="Leu-rich_rpt"/>
</dbReference>
<protein>
    <recommendedName>
        <fullName evidence="3">EF-hand domain-containing protein</fullName>
    </recommendedName>
</protein>
<organism evidence="4 5">
    <name type="scientific">Batillaria attramentaria</name>
    <dbReference type="NCBI Taxonomy" id="370345"/>
    <lineage>
        <taxon>Eukaryota</taxon>
        <taxon>Metazoa</taxon>
        <taxon>Spiralia</taxon>
        <taxon>Lophotrochozoa</taxon>
        <taxon>Mollusca</taxon>
        <taxon>Gastropoda</taxon>
        <taxon>Caenogastropoda</taxon>
        <taxon>Sorbeoconcha</taxon>
        <taxon>Cerithioidea</taxon>
        <taxon>Batillariidae</taxon>
        <taxon>Batillaria</taxon>
    </lineage>
</organism>
<dbReference type="SMART" id="SM00368">
    <property type="entry name" value="LRR_RI"/>
    <property type="match status" value="8"/>
</dbReference>
<dbReference type="Gene3D" id="1.10.238.10">
    <property type="entry name" value="EF-hand"/>
    <property type="match status" value="1"/>
</dbReference>
<dbReference type="PANTHER" id="PTHR24114">
    <property type="entry name" value="LEUCINE RICH REPEAT FAMILY PROTEIN"/>
    <property type="match status" value="1"/>
</dbReference>
<dbReference type="EMBL" id="JACVVK020000018">
    <property type="protein sequence ID" value="KAK7503868.1"/>
    <property type="molecule type" value="Genomic_DNA"/>
</dbReference>
<evidence type="ECO:0000313" key="5">
    <source>
        <dbReference type="Proteomes" id="UP001519460"/>
    </source>
</evidence>
<reference evidence="4 5" key="1">
    <citation type="journal article" date="2023" name="Sci. Data">
        <title>Genome assembly of the Korean intertidal mud-creeper Batillaria attramentaria.</title>
        <authorList>
            <person name="Patra A.K."/>
            <person name="Ho P.T."/>
            <person name="Jun S."/>
            <person name="Lee S.J."/>
            <person name="Kim Y."/>
            <person name="Won Y.J."/>
        </authorList>
    </citation>
    <scope>NUCLEOTIDE SEQUENCE [LARGE SCALE GENOMIC DNA]</scope>
    <source>
        <strain evidence="4">Wonlab-2016</strain>
    </source>
</reference>
<evidence type="ECO:0000313" key="4">
    <source>
        <dbReference type="EMBL" id="KAK7503868.1"/>
    </source>
</evidence>
<dbReference type="InterPro" id="IPR018247">
    <property type="entry name" value="EF_Hand_1_Ca_BS"/>
</dbReference>
<sequence>MDRNTTKKEPRTGRGPEHSQGQGSNPQTDTTLTRKESTFTQKGKVTRENTKTEVQSLGLGRRTATLYLSRTHTSMRAGRNSKGPSRLAAADTTMTSRQTTQLAEEDELMAAMGLKKDFQREFTFTGYDIMEDNATREVTPADLDQHDRLKHDYMKTYVSSCKLMGVQPVQPIAQSLAESHVVLKTRGLGVQGARAIAIALVGNKCVECLDLQDNWIGADGATSLAEMLNTNHVITELNIAENRIGTKGIRAIAELLTTNVTLRKLDVSGSNLFDHDAKYIAMILENNYKLRELRVRHNKFGELGGLYLGPAIASNDTLEVLDLSWNHLRGKGAMAVAAGVQVNGGLRVLDLSWNGFASDSCKILGQSLRDNMMLRELDISFNRLDTEAVGGLLKGVQQNDTLATLRMGNNPLTPDVALIVLKAIEKAEESQIRELDLENVVVDEEFMNALDELKKKRFIICKTGRVIRKGQSMVKEGEKISAFQDPVSALYEYMSEKAYRVIDLFKRFDADRSLSVTREEFAKGLISASVPLTVGQLEDLMEQLDKNKDGVVDLKELIEGEKLFRRKLMRKKLRRASIDSNRSLRAGSLPEILERAA</sequence>
<accession>A0ABD0LXL8</accession>
<comment type="caution">
    <text evidence="4">The sequence shown here is derived from an EMBL/GenBank/DDBJ whole genome shotgun (WGS) entry which is preliminary data.</text>
</comment>
<keyword evidence="1" id="KW-0106">Calcium</keyword>
<dbReference type="SMART" id="SM00054">
    <property type="entry name" value="EFh"/>
    <property type="match status" value="2"/>
</dbReference>
<dbReference type="Pfam" id="PF13516">
    <property type="entry name" value="LRR_6"/>
    <property type="match status" value="4"/>
</dbReference>
<name>A0ABD0LXL8_9CAEN</name>
<feature type="region of interest" description="Disordered" evidence="2">
    <location>
        <begin position="1"/>
        <end position="54"/>
    </location>
</feature>